<dbReference type="PANTHER" id="PTHR42966">
    <property type="entry name" value="N-ACETYLNEURAMINATE SYNTHASE"/>
    <property type="match status" value="1"/>
</dbReference>
<keyword evidence="3" id="KW-1185">Reference proteome</keyword>
<gene>
    <name evidence="2" type="ORF">SAMN05443575_2416</name>
</gene>
<dbReference type="InterPro" id="IPR051690">
    <property type="entry name" value="PseI-like"/>
</dbReference>
<sequence length="309" mass="34223">MDLTRLRYIGDRPVGPDHPVYVTAEIGINHNGDLGDALAMIDVAVAAGCDAVKFQKRTPEICVPADQQQVERDTPWGRMTYLAYRHRVEFGQDEYEAIDRYCRQRGIAWFASPWDVPSVDFLELMDPPAHKIASASLTDDELLARVRETGRTVILSTGMSTPDEIRHAIDVLGRERLVLCHTTSSYPAPPEELNLRMLHTLMHNYPDVPIGYSGHEIGLQTTVAAVALGATFVERHITLDRANWGSDQAASVEPSGLQRLVRDIRVVESALGDGVKRVYDSELPVRAKLRRTVDTASVDTTPGDTVAAR</sequence>
<dbReference type="OrthoDB" id="9814210at2"/>
<dbReference type="Proteomes" id="UP000186132">
    <property type="component" value="Unassembled WGS sequence"/>
</dbReference>
<evidence type="ECO:0000313" key="2">
    <source>
        <dbReference type="EMBL" id="SHG62882.1"/>
    </source>
</evidence>
<dbReference type="GO" id="GO:0047444">
    <property type="term" value="F:N-acylneuraminate-9-phosphate synthase activity"/>
    <property type="evidence" value="ECO:0007669"/>
    <property type="project" value="TreeGrafter"/>
</dbReference>
<feature type="domain" description="PseI/NeuA/B-like" evidence="1">
    <location>
        <begin position="40"/>
        <end position="276"/>
    </location>
</feature>
<dbReference type="Gene3D" id="3.20.20.70">
    <property type="entry name" value="Aldolase class I"/>
    <property type="match status" value="1"/>
</dbReference>
<dbReference type="GO" id="GO:0016051">
    <property type="term" value="P:carbohydrate biosynthetic process"/>
    <property type="evidence" value="ECO:0007669"/>
    <property type="project" value="InterPro"/>
</dbReference>
<organism evidence="2 3">
    <name type="scientific">Jatrophihabitans endophyticus</name>
    <dbReference type="NCBI Taxonomy" id="1206085"/>
    <lineage>
        <taxon>Bacteria</taxon>
        <taxon>Bacillati</taxon>
        <taxon>Actinomycetota</taxon>
        <taxon>Actinomycetes</taxon>
        <taxon>Jatrophihabitantales</taxon>
        <taxon>Jatrophihabitantaceae</taxon>
        <taxon>Jatrophihabitans</taxon>
    </lineage>
</organism>
<evidence type="ECO:0000259" key="1">
    <source>
        <dbReference type="Pfam" id="PF03102"/>
    </source>
</evidence>
<accession>A0A1M5LCQ0</accession>
<dbReference type="InterPro" id="IPR013132">
    <property type="entry name" value="PseI/NeuA/B-like_N"/>
</dbReference>
<evidence type="ECO:0000313" key="3">
    <source>
        <dbReference type="Proteomes" id="UP000186132"/>
    </source>
</evidence>
<dbReference type="PANTHER" id="PTHR42966:SF3">
    <property type="entry name" value="BLR5971 PROTEIN"/>
    <property type="match status" value="1"/>
</dbReference>
<name>A0A1M5LCQ0_9ACTN</name>
<dbReference type="Pfam" id="PF03102">
    <property type="entry name" value="NeuB"/>
    <property type="match status" value="1"/>
</dbReference>
<reference evidence="2 3" key="1">
    <citation type="submission" date="2016-11" db="EMBL/GenBank/DDBJ databases">
        <authorList>
            <person name="Jaros S."/>
            <person name="Januszkiewicz K."/>
            <person name="Wedrychowicz H."/>
        </authorList>
    </citation>
    <scope>NUCLEOTIDE SEQUENCE [LARGE SCALE GENOMIC DNA]</scope>
    <source>
        <strain evidence="2 3">DSM 45627</strain>
    </source>
</reference>
<dbReference type="STRING" id="1206085.SAMN05443575_2416"/>
<dbReference type="AlphaFoldDB" id="A0A1M5LCQ0"/>
<dbReference type="RefSeq" id="WP_073390516.1">
    <property type="nucleotide sequence ID" value="NZ_FQVU01000003.1"/>
</dbReference>
<proteinExistence type="predicted"/>
<dbReference type="EMBL" id="FQVU01000003">
    <property type="protein sequence ID" value="SHG62882.1"/>
    <property type="molecule type" value="Genomic_DNA"/>
</dbReference>
<dbReference type="SUPFAM" id="SSF51569">
    <property type="entry name" value="Aldolase"/>
    <property type="match status" value="1"/>
</dbReference>
<protein>
    <submittedName>
        <fullName evidence="2">N-acetylneuraminate synthase</fullName>
    </submittedName>
</protein>
<dbReference type="InterPro" id="IPR013785">
    <property type="entry name" value="Aldolase_TIM"/>
</dbReference>